<dbReference type="Proteomes" id="UP000197025">
    <property type="component" value="Unassembled WGS sequence"/>
</dbReference>
<dbReference type="CDD" id="cd06312">
    <property type="entry name" value="PBP1_ABC_sugar_binding-like"/>
    <property type="match status" value="1"/>
</dbReference>
<dbReference type="AlphaFoldDB" id="A0A212Q0K4"/>
<comment type="subcellular location">
    <subcellularLocation>
        <location evidence="1">Cell envelope</location>
    </subcellularLocation>
</comment>
<evidence type="ECO:0000256" key="3">
    <source>
        <dbReference type="SAM" id="SignalP"/>
    </source>
</evidence>
<feature type="signal peptide" evidence="3">
    <location>
        <begin position="1"/>
        <end position="27"/>
    </location>
</feature>
<organism evidence="5 6">
    <name type="scientific">Thermoflexus hugenholtzii JAD2</name>
    <dbReference type="NCBI Taxonomy" id="877466"/>
    <lineage>
        <taxon>Bacteria</taxon>
        <taxon>Bacillati</taxon>
        <taxon>Chloroflexota</taxon>
        <taxon>Thermoflexia</taxon>
        <taxon>Thermoflexales</taxon>
        <taxon>Thermoflexaceae</taxon>
        <taxon>Thermoflexus</taxon>
    </lineage>
</organism>
<feature type="domain" description="Periplasmic binding protein" evidence="4">
    <location>
        <begin position="47"/>
        <end position="291"/>
    </location>
</feature>
<dbReference type="SUPFAM" id="SSF53822">
    <property type="entry name" value="Periplasmic binding protein-like I"/>
    <property type="match status" value="1"/>
</dbReference>
<dbReference type="GO" id="GO:0030246">
    <property type="term" value="F:carbohydrate binding"/>
    <property type="evidence" value="ECO:0007669"/>
    <property type="project" value="TreeGrafter"/>
</dbReference>
<evidence type="ECO:0000256" key="1">
    <source>
        <dbReference type="ARBA" id="ARBA00004196"/>
    </source>
</evidence>
<reference evidence="6" key="1">
    <citation type="submission" date="2017-06" db="EMBL/GenBank/DDBJ databases">
        <authorList>
            <person name="Varghese N."/>
            <person name="Submissions S."/>
        </authorList>
    </citation>
    <scope>NUCLEOTIDE SEQUENCE [LARGE SCALE GENOMIC DNA]</scope>
    <source>
        <strain evidence="6">JAD2</strain>
    </source>
</reference>
<dbReference type="OrthoDB" id="569491at2"/>
<dbReference type="GO" id="GO:0030288">
    <property type="term" value="C:outer membrane-bounded periplasmic space"/>
    <property type="evidence" value="ECO:0007669"/>
    <property type="project" value="TreeGrafter"/>
</dbReference>
<proteinExistence type="inferred from homology"/>
<accession>A0A212Q0K4</accession>
<evidence type="ECO:0000313" key="5">
    <source>
        <dbReference type="EMBL" id="SNB52826.1"/>
    </source>
</evidence>
<dbReference type="PANTHER" id="PTHR30036">
    <property type="entry name" value="D-XYLOSE-BINDING PERIPLASMIC PROTEIN"/>
    <property type="match status" value="1"/>
</dbReference>
<keyword evidence="6" id="KW-1185">Reference proteome</keyword>
<comment type="similarity">
    <text evidence="2">Belongs to the bacterial solute-binding protein 2 family.</text>
</comment>
<protein>
    <submittedName>
        <fullName evidence="5">Monosaccharide ABC transporter substrate-binding protein, CUT2 family</fullName>
    </submittedName>
</protein>
<feature type="chain" id="PRO_5013188441" evidence="3">
    <location>
        <begin position="28"/>
        <end position="326"/>
    </location>
</feature>
<dbReference type="RefSeq" id="WP_088570142.1">
    <property type="nucleotide sequence ID" value="NZ_FYEK01000003.1"/>
</dbReference>
<dbReference type="InParanoid" id="A0A212Q0K4"/>
<dbReference type="PANTHER" id="PTHR30036:SF7">
    <property type="entry name" value="ABC TRANSPORTER PERIPLASMIC-BINDING PROTEIN YPHF"/>
    <property type="match status" value="1"/>
</dbReference>
<dbReference type="InterPro" id="IPR028082">
    <property type="entry name" value="Peripla_BP_I"/>
</dbReference>
<keyword evidence="3" id="KW-0732">Signal</keyword>
<sequence length="326" mass="35655">MIRHAHRWILILLALALLAGACAPATPAPTPVQKEFTFYIVSHGGPADPFWGVVLKGMNDAAKVYPVEAKYFGPEKFSIQELVNLLNSAIAAKPDGLAVTITDPKALDEPLRRAIQQGIPVVAINVADPRPEGERIPYMFYIGMDEYLGGVRAAQRMLAVRTPKRAVCAIHEVGHVGLEARCQGFLDEMSKKNVPVEKLDIGTDPTKAVEALKAYFTRNPDTDALLTLGPLGTDPAVKFLKEDNLVGKVLHGTFDLHPGTLSAIKEGVTLFAIDQQQYLQGYMAITWLYLYKKYGLRPANDVLTGPGFVDKDNVGLVEELIKQGIR</sequence>
<evidence type="ECO:0000256" key="2">
    <source>
        <dbReference type="ARBA" id="ARBA00007639"/>
    </source>
</evidence>
<name>A0A212Q0K4_9CHLR</name>
<dbReference type="InterPro" id="IPR050555">
    <property type="entry name" value="Bact_Solute-Bind_Prot2"/>
</dbReference>
<dbReference type="EMBL" id="FYEK01000003">
    <property type="protein sequence ID" value="SNB52826.1"/>
    <property type="molecule type" value="Genomic_DNA"/>
</dbReference>
<dbReference type="Pfam" id="PF13407">
    <property type="entry name" value="Peripla_BP_4"/>
    <property type="match status" value="1"/>
</dbReference>
<gene>
    <name evidence="5" type="ORF">SAMN02746019_00023760</name>
</gene>
<dbReference type="InterPro" id="IPR025997">
    <property type="entry name" value="SBP_2_dom"/>
</dbReference>
<evidence type="ECO:0000313" key="6">
    <source>
        <dbReference type="Proteomes" id="UP000197025"/>
    </source>
</evidence>
<dbReference type="PROSITE" id="PS51257">
    <property type="entry name" value="PROKAR_LIPOPROTEIN"/>
    <property type="match status" value="1"/>
</dbReference>
<evidence type="ECO:0000259" key="4">
    <source>
        <dbReference type="Pfam" id="PF13407"/>
    </source>
</evidence>
<dbReference type="Gene3D" id="3.40.50.2300">
    <property type="match status" value="2"/>
</dbReference>